<keyword evidence="2 5" id="KW-0238">DNA-binding</keyword>
<gene>
    <name evidence="5" type="ORF">PQJ61_08240</name>
</gene>
<accession>A0AAJ1IG73</accession>
<dbReference type="SUPFAM" id="SSF47413">
    <property type="entry name" value="lambda repressor-like DNA-binding domains"/>
    <property type="match status" value="1"/>
</dbReference>
<keyword evidence="3" id="KW-0804">Transcription</keyword>
<organism evidence="5 6">
    <name type="scientific">Candidatus Thalassospirochaeta sargassi</name>
    <dbReference type="NCBI Taxonomy" id="3119039"/>
    <lineage>
        <taxon>Bacteria</taxon>
        <taxon>Pseudomonadati</taxon>
        <taxon>Spirochaetota</taxon>
        <taxon>Spirochaetia</taxon>
        <taxon>Spirochaetales</taxon>
        <taxon>Spirochaetaceae</taxon>
        <taxon>Candidatus Thalassospirochaeta</taxon>
    </lineage>
</organism>
<name>A0AAJ1IG73_9SPIO</name>
<dbReference type="CDD" id="cd06267">
    <property type="entry name" value="PBP1_LacI_sugar_binding-like"/>
    <property type="match status" value="1"/>
</dbReference>
<dbReference type="Pfam" id="PF00356">
    <property type="entry name" value="LacI"/>
    <property type="match status" value="1"/>
</dbReference>
<sequence length="353" mass="39475">MTNQKKPTKTTLQTLAGKLGISKTTVSLVLKGDGDRYRISRKTQQRVLECAEKEGFVPDFLARALATNKTATIGIIFPDVHESFMSEMLKGIESVFYESDYSLMISTSGFDTEIEDRNIRQMLHKKVDGLILVPYVPIARNNYKHSYMKLLSKTDCPFVFADRLPENAGSLNWIIQDDFEAAEKAVCLLFEKGCRSIGCMSFNLSTSSINNRLEGFKSGIEGCGLPLSSRSIILLDRQDPHSDDITGRLLRDNSLRTEYDGLLITTGGLAHKTGYLLRKALPADKVPVIAKFGRDPDYFDTGMIQIIQPNVNMGIAAARVLLDKILNRDRSPIQKILKSRIIDIGEKNEEKCN</sequence>
<dbReference type="Pfam" id="PF00532">
    <property type="entry name" value="Peripla_BP_1"/>
    <property type="match status" value="1"/>
</dbReference>
<dbReference type="Gene3D" id="1.10.260.40">
    <property type="entry name" value="lambda repressor-like DNA-binding domains"/>
    <property type="match status" value="1"/>
</dbReference>
<dbReference type="SMART" id="SM00354">
    <property type="entry name" value="HTH_LACI"/>
    <property type="match status" value="1"/>
</dbReference>
<proteinExistence type="predicted"/>
<dbReference type="PANTHER" id="PTHR30146">
    <property type="entry name" value="LACI-RELATED TRANSCRIPTIONAL REPRESSOR"/>
    <property type="match status" value="1"/>
</dbReference>
<dbReference type="GO" id="GO:0003700">
    <property type="term" value="F:DNA-binding transcription factor activity"/>
    <property type="evidence" value="ECO:0007669"/>
    <property type="project" value="TreeGrafter"/>
</dbReference>
<dbReference type="InterPro" id="IPR028082">
    <property type="entry name" value="Peripla_BP_I"/>
</dbReference>
<reference evidence="5 6" key="1">
    <citation type="submission" date="2022-12" db="EMBL/GenBank/DDBJ databases">
        <title>Metagenome assembled genome from gulf of manar.</title>
        <authorList>
            <person name="Kohli P."/>
            <person name="Pk S."/>
            <person name="Venkata Ramana C."/>
            <person name="Sasikala C."/>
        </authorList>
    </citation>
    <scope>NUCLEOTIDE SEQUENCE [LARGE SCALE GENOMIC DNA]</scope>
    <source>
        <strain evidence="5">JB008</strain>
    </source>
</reference>
<dbReference type="Proteomes" id="UP001221217">
    <property type="component" value="Unassembled WGS sequence"/>
</dbReference>
<evidence type="ECO:0000256" key="2">
    <source>
        <dbReference type="ARBA" id="ARBA00023125"/>
    </source>
</evidence>
<dbReference type="EMBL" id="JAQQAL010000017">
    <property type="protein sequence ID" value="MDC7226740.1"/>
    <property type="molecule type" value="Genomic_DNA"/>
</dbReference>
<dbReference type="SUPFAM" id="SSF53822">
    <property type="entry name" value="Periplasmic binding protein-like I"/>
    <property type="match status" value="1"/>
</dbReference>
<comment type="caution">
    <text evidence="5">The sequence shown here is derived from an EMBL/GenBank/DDBJ whole genome shotgun (WGS) entry which is preliminary data.</text>
</comment>
<dbReference type="Gene3D" id="3.40.50.2300">
    <property type="match status" value="2"/>
</dbReference>
<dbReference type="InterPro" id="IPR001761">
    <property type="entry name" value="Peripla_BP/Lac1_sug-bd_dom"/>
</dbReference>
<evidence type="ECO:0000313" key="6">
    <source>
        <dbReference type="Proteomes" id="UP001221217"/>
    </source>
</evidence>
<dbReference type="InterPro" id="IPR000843">
    <property type="entry name" value="HTH_LacI"/>
</dbReference>
<dbReference type="GO" id="GO:0000976">
    <property type="term" value="F:transcription cis-regulatory region binding"/>
    <property type="evidence" value="ECO:0007669"/>
    <property type="project" value="TreeGrafter"/>
</dbReference>
<dbReference type="AlphaFoldDB" id="A0AAJ1IG73"/>
<keyword evidence="1" id="KW-0805">Transcription regulation</keyword>
<evidence type="ECO:0000256" key="3">
    <source>
        <dbReference type="ARBA" id="ARBA00023163"/>
    </source>
</evidence>
<dbReference type="PROSITE" id="PS50932">
    <property type="entry name" value="HTH_LACI_2"/>
    <property type="match status" value="1"/>
</dbReference>
<evidence type="ECO:0000259" key="4">
    <source>
        <dbReference type="PROSITE" id="PS50932"/>
    </source>
</evidence>
<protein>
    <submittedName>
        <fullName evidence="5">LacI family DNA-binding transcriptional regulator</fullName>
    </submittedName>
</protein>
<evidence type="ECO:0000256" key="1">
    <source>
        <dbReference type="ARBA" id="ARBA00023015"/>
    </source>
</evidence>
<dbReference type="PANTHER" id="PTHR30146:SF154">
    <property type="entry name" value="TRANSCRIPTION REGULATOR, MEMBER OF GALR FAMILY"/>
    <property type="match status" value="1"/>
</dbReference>
<feature type="domain" description="HTH lacI-type" evidence="4">
    <location>
        <begin position="10"/>
        <end position="67"/>
    </location>
</feature>
<dbReference type="InterPro" id="IPR010982">
    <property type="entry name" value="Lambda_DNA-bd_dom_sf"/>
</dbReference>
<evidence type="ECO:0000313" key="5">
    <source>
        <dbReference type="EMBL" id="MDC7226740.1"/>
    </source>
</evidence>